<evidence type="ECO:0000313" key="13">
    <source>
        <dbReference type="EMBL" id="CAD2186323.1"/>
    </source>
</evidence>
<feature type="compositionally biased region" description="Acidic residues" evidence="10">
    <location>
        <begin position="480"/>
        <end position="489"/>
    </location>
</feature>
<dbReference type="PROSITE" id="PS50262">
    <property type="entry name" value="G_PROTEIN_RECEP_F1_2"/>
    <property type="match status" value="1"/>
</dbReference>
<evidence type="ECO:0000256" key="4">
    <source>
        <dbReference type="ARBA" id="ARBA00022989"/>
    </source>
</evidence>
<keyword evidence="8 9" id="KW-0807">Transducer</keyword>
<dbReference type="GO" id="GO:0043005">
    <property type="term" value="C:neuron projection"/>
    <property type="evidence" value="ECO:0007669"/>
    <property type="project" value="TreeGrafter"/>
</dbReference>
<dbReference type="CDD" id="cd00637">
    <property type="entry name" value="7tm_classA_rhodopsin-like"/>
    <property type="match status" value="1"/>
</dbReference>
<dbReference type="PROSITE" id="PS00237">
    <property type="entry name" value="G_PROTEIN_RECEP_F1_1"/>
    <property type="match status" value="1"/>
</dbReference>
<dbReference type="Pfam" id="PF00001">
    <property type="entry name" value="7tm_1"/>
    <property type="match status" value="1"/>
</dbReference>
<dbReference type="EMBL" id="CAJEWN010000583">
    <property type="protein sequence ID" value="CAD2186323.1"/>
    <property type="molecule type" value="Genomic_DNA"/>
</dbReference>
<evidence type="ECO:0000256" key="1">
    <source>
        <dbReference type="ARBA" id="ARBA00004651"/>
    </source>
</evidence>
<evidence type="ECO:0000256" key="11">
    <source>
        <dbReference type="SAM" id="Phobius"/>
    </source>
</evidence>
<comment type="similarity">
    <text evidence="9">Belongs to the G-protein coupled receptor 1 family.</text>
</comment>
<evidence type="ECO:0000256" key="9">
    <source>
        <dbReference type="RuleBase" id="RU000688"/>
    </source>
</evidence>
<dbReference type="GO" id="GO:0005886">
    <property type="term" value="C:plasma membrane"/>
    <property type="evidence" value="ECO:0007669"/>
    <property type="project" value="UniProtKB-SubCell"/>
</dbReference>
<dbReference type="InterPro" id="IPR000276">
    <property type="entry name" value="GPCR_Rhodpsn"/>
</dbReference>
<dbReference type="Gene3D" id="1.20.1070.10">
    <property type="entry name" value="Rhodopsin 7-helix transmembrane proteins"/>
    <property type="match status" value="1"/>
</dbReference>
<keyword evidence="7 9" id="KW-0675">Receptor</keyword>
<feature type="region of interest" description="Disordered" evidence="10">
    <location>
        <begin position="465"/>
        <end position="489"/>
    </location>
</feature>
<name>A0A6V7WH51_MELEN</name>
<comment type="subcellular location">
    <subcellularLocation>
        <location evidence="1">Cell membrane</location>
        <topology evidence="1">Multi-pass membrane protein</topology>
    </subcellularLocation>
</comment>
<evidence type="ECO:0000256" key="3">
    <source>
        <dbReference type="ARBA" id="ARBA00022692"/>
    </source>
</evidence>
<keyword evidence="3 9" id="KW-0812">Transmembrane</keyword>
<evidence type="ECO:0000256" key="7">
    <source>
        <dbReference type="ARBA" id="ARBA00023170"/>
    </source>
</evidence>
<feature type="compositionally biased region" description="Low complexity" evidence="10">
    <location>
        <begin position="465"/>
        <end position="474"/>
    </location>
</feature>
<feature type="region of interest" description="Disordered" evidence="10">
    <location>
        <begin position="401"/>
        <end position="425"/>
    </location>
</feature>
<feature type="transmembrane region" description="Helical" evidence="11">
    <location>
        <begin position="133"/>
        <end position="151"/>
    </location>
</feature>
<feature type="transmembrane region" description="Helical" evidence="11">
    <location>
        <begin position="171"/>
        <end position="193"/>
    </location>
</feature>
<evidence type="ECO:0000313" key="14">
    <source>
        <dbReference type="Proteomes" id="UP000580250"/>
    </source>
</evidence>
<evidence type="ECO:0000256" key="6">
    <source>
        <dbReference type="ARBA" id="ARBA00023136"/>
    </source>
</evidence>
<dbReference type="SUPFAM" id="SSF81321">
    <property type="entry name" value="Family A G protein-coupled receptor-like"/>
    <property type="match status" value="1"/>
</dbReference>
<accession>A0A6V7WH51</accession>
<keyword evidence="4 11" id="KW-1133">Transmembrane helix</keyword>
<feature type="transmembrane region" description="Helical" evidence="11">
    <location>
        <begin position="38"/>
        <end position="67"/>
    </location>
</feature>
<dbReference type="AlphaFoldDB" id="A0A6V7WH51"/>
<organism evidence="13 14">
    <name type="scientific">Meloidogyne enterolobii</name>
    <name type="common">Root-knot nematode worm</name>
    <name type="synonym">Meloidogyne mayaguensis</name>
    <dbReference type="NCBI Taxonomy" id="390850"/>
    <lineage>
        <taxon>Eukaryota</taxon>
        <taxon>Metazoa</taxon>
        <taxon>Ecdysozoa</taxon>
        <taxon>Nematoda</taxon>
        <taxon>Chromadorea</taxon>
        <taxon>Rhabditida</taxon>
        <taxon>Tylenchina</taxon>
        <taxon>Tylenchomorpha</taxon>
        <taxon>Tylenchoidea</taxon>
        <taxon>Meloidogynidae</taxon>
        <taxon>Meloidogyninae</taxon>
        <taxon>Meloidogyne</taxon>
    </lineage>
</organism>
<evidence type="ECO:0000256" key="8">
    <source>
        <dbReference type="ARBA" id="ARBA00023224"/>
    </source>
</evidence>
<dbReference type="GO" id="GO:0042277">
    <property type="term" value="F:peptide binding"/>
    <property type="evidence" value="ECO:0007669"/>
    <property type="project" value="TreeGrafter"/>
</dbReference>
<gene>
    <name evidence="13" type="ORF">MENT_LOCUS38810</name>
</gene>
<proteinExistence type="inferred from homology"/>
<keyword evidence="6 11" id="KW-0472">Membrane</keyword>
<dbReference type="GO" id="GO:0004930">
    <property type="term" value="F:G protein-coupled receptor activity"/>
    <property type="evidence" value="ECO:0007669"/>
    <property type="project" value="UniProtKB-KW"/>
</dbReference>
<reference evidence="13 14" key="1">
    <citation type="submission" date="2020-08" db="EMBL/GenBank/DDBJ databases">
        <authorList>
            <person name="Koutsovoulos G."/>
            <person name="Danchin GJ E."/>
        </authorList>
    </citation>
    <scope>NUCLEOTIDE SEQUENCE [LARGE SCALE GENOMIC DNA]</scope>
</reference>
<feature type="transmembrane region" description="Helical" evidence="11">
    <location>
        <begin position="280"/>
        <end position="306"/>
    </location>
</feature>
<evidence type="ECO:0000256" key="2">
    <source>
        <dbReference type="ARBA" id="ARBA00022475"/>
    </source>
</evidence>
<dbReference type="InterPro" id="IPR017452">
    <property type="entry name" value="GPCR_Rhodpsn_7TM"/>
</dbReference>
<feature type="domain" description="G-protein coupled receptors family 1 profile" evidence="12">
    <location>
        <begin position="55"/>
        <end position="341"/>
    </location>
</feature>
<evidence type="ECO:0000256" key="10">
    <source>
        <dbReference type="SAM" id="MobiDB-lite"/>
    </source>
</evidence>
<feature type="transmembrane region" description="Helical" evidence="11">
    <location>
        <begin position="231"/>
        <end position="259"/>
    </location>
</feature>
<comment type="caution">
    <text evidence="13">The sequence shown here is derived from an EMBL/GenBank/DDBJ whole genome shotgun (WGS) entry which is preliminary data.</text>
</comment>
<evidence type="ECO:0000259" key="12">
    <source>
        <dbReference type="PROSITE" id="PS50262"/>
    </source>
</evidence>
<protein>
    <recommendedName>
        <fullName evidence="12">G-protein coupled receptors family 1 profile domain-containing protein</fullName>
    </recommendedName>
</protein>
<evidence type="ECO:0000256" key="5">
    <source>
        <dbReference type="ARBA" id="ARBA00023040"/>
    </source>
</evidence>
<dbReference type="PANTHER" id="PTHR24229:SF82">
    <property type="entry name" value="G-PROTEIN COUPLED RECEPTORS FAMILY 1 PROFILE DOMAIN-CONTAINING PROTEIN"/>
    <property type="match status" value="1"/>
</dbReference>
<dbReference type="PRINTS" id="PR00237">
    <property type="entry name" value="GPCRRHODOPSN"/>
</dbReference>
<dbReference type="OrthoDB" id="6076970at2759"/>
<dbReference type="PANTHER" id="PTHR24229">
    <property type="entry name" value="NEUROPEPTIDES RECEPTOR"/>
    <property type="match status" value="1"/>
</dbReference>
<sequence length="489" mass="55694">MDWSICTLTSRGTRICPGGTEYFIRNVYPPIQELQPKVLAVVIIFTLCLVVGICGNASVLTLIYGMIKGIQPKNSSRTGHLPNSQRSTDNTILYIAALCVVDFLMSLSLPPAILDSIIGFWMFGTPICKLHHIFGSVGRIVSTFIITAMSFDRWVAVCHPYKRKFRSRRFVLCTIFALWLIAFLLLLPMLTYARANEILLHQLRQPDPVLGITNITRVRVYKCSDMLPPLVFYWFTSSTFFLGYLVPLILIVYFNYCLIRKLYKHTKQLRSGIPLRRITIYTILIAALYFLCWTPYWCSVLYAIWMSIFTGDKPTSELVLFIIYCVHLLPYLGSASNWILYGLLNTQLQRRQHEPSTSITTAIHTNIPPDEANSLFNENDTHQNSNLINCWKHSGIPNGHSNIAKAMGRKSKRQTSSADSKEDLLLLDTNRPSKRKSISLCNNENNKIINGNDFISNKNNLHQQSFISSPSYSSELEQTPNEEEGDQQL</sequence>
<feature type="transmembrane region" description="Helical" evidence="11">
    <location>
        <begin position="92"/>
        <end position="113"/>
    </location>
</feature>
<keyword evidence="5 9" id="KW-0297">G-protein coupled receptor</keyword>
<keyword evidence="2" id="KW-1003">Cell membrane</keyword>
<dbReference type="Proteomes" id="UP000580250">
    <property type="component" value="Unassembled WGS sequence"/>
</dbReference>
<feature type="transmembrane region" description="Helical" evidence="11">
    <location>
        <begin position="318"/>
        <end position="344"/>
    </location>
</feature>